<gene>
    <name evidence="1" type="ORF">SAMN04488053_101444</name>
</gene>
<keyword evidence="2" id="KW-1185">Reference proteome</keyword>
<dbReference type="EMBL" id="FNIL01000001">
    <property type="protein sequence ID" value="SDN31578.1"/>
    <property type="molecule type" value="Genomic_DNA"/>
</dbReference>
<dbReference type="OrthoDB" id="2361368at2"/>
<accession>A0A1H0AD86</accession>
<evidence type="ECO:0000313" key="1">
    <source>
        <dbReference type="EMBL" id="SDN31578.1"/>
    </source>
</evidence>
<evidence type="ECO:0000313" key="2">
    <source>
        <dbReference type="Proteomes" id="UP000198778"/>
    </source>
</evidence>
<dbReference type="STRING" id="745820.SAMN04488053_101444"/>
<name>A0A1H0AD86_9BACI</name>
<sequence>MAFGVTKKELKNWKAAANSGEVAFLTHFWYDPRFPEYKTVTKAACSDIETLVSWGEKYNLKRSWIHVDNHFPHYDLIGSTETEILTAEGKQHKLVEMHNRIKLKNK</sequence>
<dbReference type="AlphaFoldDB" id="A0A1H0AD86"/>
<proteinExistence type="predicted"/>
<evidence type="ECO:0008006" key="3">
    <source>
        <dbReference type="Google" id="ProtNLM"/>
    </source>
</evidence>
<protein>
    <recommendedName>
        <fullName evidence="3">DUF4031 domain-containing protein</fullName>
    </recommendedName>
</protein>
<dbReference type="RefSeq" id="WP_090840144.1">
    <property type="nucleotide sequence ID" value="NZ_FNIL01000001.1"/>
</dbReference>
<dbReference type="Proteomes" id="UP000198778">
    <property type="component" value="Unassembled WGS sequence"/>
</dbReference>
<reference evidence="2" key="1">
    <citation type="submission" date="2016-10" db="EMBL/GenBank/DDBJ databases">
        <authorList>
            <person name="Varghese N."/>
            <person name="Submissions S."/>
        </authorList>
    </citation>
    <scope>NUCLEOTIDE SEQUENCE [LARGE SCALE GENOMIC DNA]</scope>
    <source>
        <strain evidence="2">CGMCC 1.10369</strain>
    </source>
</reference>
<organism evidence="1 2">
    <name type="scientific">Alkalicoccus daliensis</name>
    <dbReference type="NCBI Taxonomy" id="745820"/>
    <lineage>
        <taxon>Bacteria</taxon>
        <taxon>Bacillati</taxon>
        <taxon>Bacillota</taxon>
        <taxon>Bacilli</taxon>
        <taxon>Bacillales</taxon>
        <taxon>Bacillaceae</taxon>
        <taxon>Alkalicoccus</taxon>
    </lineage>
</organism>